<keyword evidence="5 6" id="KW-0472">Membrane</keyword>
<feature type="transmembrane region" description="Helical" evidence="6">
    <location>
        <begin position="44"/>
        <end position="60"/>
    </location>
</feature>
<name>A0ABV4NQT2_9GAMM</name>
<organism evidence="8 9">
    <name type="scientific">Microbulbifer echini</name>
    <dbReference type="NCBI Taxonomy" id="1529067"/>
    <lineage>
        <taxon>Bacteria</taxon>
        <taxon>Pseudomonadati</taxon>
        <taxon>Pseudomonadota</taxon>
        <taxon>Gammaproteobacteria</taxon>
        <taxon>Cellvibrionales</taxon>
        <taxon>Microbulbiferaceae</taxon>
        <taxon>Microbulbifer</taxon>
    </lineage>
</organism>
<feature type="transmembrane region" description="Helical" evidence="6">
    <location>
        <begin position="67"/>
        <end position="91"/>
    </location>
</feature>
<evidence type="ECO:0000256" key="2">
    <source>
        <dbReference type="ARBA" id="ARBA00009694"/>
    </source>
</evidence>
<feature type="signal peptide" evidence="7">
    <location>
        <begin position="1"/>
        <end position="20"/>
    </location>
</feature>
<feature type="transmembrane region" description="Helical" evidence="6">
    <location>
        <begin position="97"/>
        <end position="121"/>
    </location>
</feature>
<protein>
    <submittedName>
        <fullName evidence="8">DUF423 domain-containing protein</fullName>
    </submittedName>
</protein>
<feature type="chain" id="PRO_5045533081" evidence="7">
    <location>
        <begin position="21"/>
        <end position="125"/>
    </location>
</feature>
<dbReference type="PANTHER" id="PTHR43461:SF1">
    <property type="entry name" value="TRANSMEMBRANE PROTEIN 256"/>
    <property type="match status" value="1"/>
</dbReference>
<evidence type="ECO:0000256" key="4">
    <source>
        <dbReference type="ARBA" id="ARBA00022989"/>
    </source>
</evidence>
<gene>
    <name evidence="8" type="ORF">ACCI51_12375</name>
</gene>
<keyword evidence="7" id="KW-0732">Signal</keyword>
<keyword evidence="3 6" id="KW-0812">Transmembrane</keyword>
<evidence type="ECO:0000256" key="1">
    <source>
        <dbReference type="ARBA" id="ARBA00004141"/>
    </source>
</evidence>
<evidence type="ECO:0000313" key="8">
    <source>
        <dbReference type="EMBL" id="MFA0791344.1"/>
    </source>
</evidence>
<accession>A0ABV4NQT2</accession>
<dbReference type="EMBL" id="JBGMEL010000011">
    <property type="protein sequence ID" value="MFA0791344.1"/>
    <property type="molecule type" value="Genomic_DNA"/>
</dbReference>
<comment type="subcellular location">
    <subcellularLocation>
        <location evidence="1">Membrane</location>
        <topology evidence="1">Multi-pass membrane protein</topology>
    </subcellularLocation>
</comment>
<dbReference type="Pfam" id="PF04241">
    <property type="entry name" value="DUF423"/>
    <property type="match status" value="1"/>
</dbReference>
<keyword evidence="9" id="KW-1185">Reference proteome</keyword>
<sequence length="125" mass="12973">MAKVYLLLAALFGASGVALGAFGAHGLRGKVTDSLLEAYKTGVQYQMIHALALLGVALLIQSWGDRLSLTLSGAFFVFGLVFFSGSLYALALGGPRWLGPITPIGGLLMIAGWVALFIAAASTSR</sequence>
<evidence type="ECO:0000313" key="9">
    <source>
        <dbReference type="Proteomes" id="UP001569414"/>
    </source>
</evidence>
<evidence type="ECO:0000256" key="5">
    <source>
        <dbReference type="ARBA" id="ARBA00023136"/>
    </source>
</evidence>
<evidence type="ECO:0000256" key="6">
    <source>
        <dbReference type="SAM" id="Phobius"/>
    </source>
</evidence>
<dbReference type="Proteomes" id="UP001569414">
    <property type="component" value="Unassembled WGS sequence"/>
</dbReference>
<proteinExistence type="inferred from homology"/>
<dbReference type="PANTHER" id="PTHR43461">
    <property type="entry name" value="TRANSMEMBRANE PROTEIN 256"/>
    <property type="match status" value="1"/>
</dbReference>
<evidence type="ECO:0000256" key="7">
    <source>
        <dbReference type="SAM" id="SignalP"/>
    </source>
</evidence>
<reference evidence="8 9" key="1">
    <citation type="submission" date="2024-08" db="EMBL/GenBank/DDBJ databases">
        <authorList>
            <person name="Ishaq N."/>
        </authorList>
    </citation>
    <scope>NUCLEOTIDE SEQUENCE [LARGE SCALE GENOMIC DNA]</scope>
    <source>
        <strain evidence="8 9">JCM 30400</strain>
    </source>
</reference>
<dbReference type="RefSeq" id="WP_299585207.1">
    <property type="nucleotide sequence ID" value="NZ_JBGMEL010000011.1"/>
</dbReference>
<keyword evidence="4 6" id="KW-1133">Transmembrane helix</keyword>
<dbReference type="InterPro" id="IPR006696">
    <property type="entry name" value="DUF423"/>
</dbReference>
<evidence type="ECO:0000256" key="3">
    <source>
        <dbReference type="ARBA" id="ARBA00022692"/>
    </source>
</evidence>
<comment type="similarity">
    <text evidence="2">Belongs to the UPF0382 family.</text>
</comment>
<comment type="caution">
    <text evidence="8">The sequence shown here is derived from an EMBL/GenBank/DDBJ whole genome shotgun (WGS) entry which is preliminary data.</text>
</comment>